<dbReference type="Proteomes" id="UP000827549">
    <property type="component" value="Chromosome 6"/>
</dbReference>
<dbReference type="InterPro" id="IPR051209">
    <property type="entry name" value="FAD-bind_Monooxygenase_sf"/>
</dbReference>
<name>A0AAF1BT35_9TREE</name>
<dbReference type="PANTHER" id="PTHR42877">
    <property type="entry name" value="L-ORNITHINE N(5)-MONOOXYGENASE-RELATED"/>
    <property type="match status" value="1"/>
</dbReference>
<keyword evidence="3" id="KW-0274">FAD</keyword>
<dbReference type="GO" id="GO:0050661">
    <property type="term" value="F:NADP binding"/>
    <property type="evidence" value="ECO:0007669"/>
    <property type="project" value="InterPro"/>
</dbReference>
<evidence type="ECO:0000256" key="1">
    <source>
        <dbReference type="ARBA" id="ARBA00010139"/>
    </source>
</evidence>
<reference evidence="5" key="1">
    <citation type="submission" date="2023-10" db="EMBL/GenBank/DDBJ databases">
        <authorList>
            <person name="Noh H."/>
        </authorList>
    </citation>
    <scope>NUCLEOTIDE SEQUENCE</scope>
    <source>
        <strain evidence="5">DUCC4014</strain>
    </source>
</reference>
<keyword evidence="2" id="KW-0285">Flavoprotein</keyword>
<dbReference type="RefSeq" id="XP_062630309.1">
    <property type="nucleotide sequence ID" value="XM_062774326.1"/>
</dbReference>
<keyword evidence="6" id="KW-1185">Reference proteome</keyword>
<keyword evidence="4" id="KW-0560">Oxidoreductase</keyword>
<dbReference type="PANTHER" id="PTHR42877:SF7">
    <property type="entry name" value="FLAVIN-BINDING MONOOXYGENASE-RELATED"/>
    <property type="match status" value="1"/>
</dbReference>
<evidence type="ECO:0000313" key="5">
    <source>
        <dbReference type="EMBL" id="WOO84283.1"/>
    </source>
</evidence>
<dbReference type="GO" id="GO:0050660">
    <property type="term" value="F:flavin adenine dinucleotide binding"/>
    <property type="evidence" value="ECO:0007669"/>
    <property type="project" value="InterPro"/>
</dbReference>
<dbReference type="EMBL" id="CP086719">
    <property type="protein sequence ID" value="WOO84283.1"/>
    <property type="molecule type" value="Genomic_DNA"/>
</dbReference>
<evidence type="ECO:0000313" key="6">
    <source>
        <dbReference type="Proteomes" id="UP000827549"/>
    </source>
</evidence>
<evidence type="ECO:0000256" key="3">
    <source>
        <dbReference type="ARBA" id="ARBA00022827"/>
    </source>
</evidence>
<keyword evidence="5" id="KW-0503">Monooxygenase</keyword>
<dbReference type="AlphaFoldDB" id="A0AAF1BT35"/>
<dbReference type="SUPFAM" id="SSF51905">
    <property type="entry name" value="FAD/NAD(P)-binding domain"/>
    <property type="match status" value="3"/>
</dbReference>
<sequence>MVYELSPSPTSEAFVAQRQSDAEAARQTAAKNGAAPLVEKAIGEGRPVRVVAIGAGFSGIGACIYLPQHIKNLDLQVYERATDIGGVWHHNKYMGAACDIPAHTYQFTFADNSQWSKFYAGGPEIHQYLTNVVDHYKLRPLIKLQHTVLEARWLENDGKWVIKVQDPTGRVFEDRCDFVYYATGLLSNPVWPKIPGRDTFKGVIHHTGEWDAAKEEAEGMDWSDKRVAVIGTGSSAIQVMPEMQRKCKQLVNFARSKSKPKHRDVRSCPAWVTPTFGDITLKKLGVDTEKSANHTFTDEQKQHFSDPANYREFRLMVERDLASAHFLTHRDSPLQTLVLNDAERQMQRRLASKPDISKALLPQYPIGCRRITPGPGYLDSLTKDNVTFVTDDLACFTERGLKTVTGEEYEVDAIICATGFDTSSVPRFPILGQGGINLQDMWTEEVRTYLAVSIPKMPNFFSILGPQAVVGSGNLLSMIEGQLTYVAKAIKKCQREGYKSMVVKKEPVDSFMKYTDDYFERTVFTTECHSWYKGGAGSRGGTRIRTLWPGSSQHHILSLKEPRWEDYDYTRLPEYKHTMGWLGDGHIPADMDPAFYYAELRAGYKETLML</sequence>
<organism evidence="5 6">
    <name type="scientific">Vanrija pseudolonga</name>
    <dbReference type="NCBI Taxonomy" id="143232"/>
    <lineage>
        <taxon>Eukaryota</taxon>
        <taxon>Fungi</taxon>
        <taxon>Dikarya</taxon>
        <taxon>Basidiomycota</taxon>
        <taxon>Agaricomycotina</taxon>
        <taxon>Tremellomycetes</taxon>
        <taxon>Trichosporonales</taxon>
        <taxon>Trichosporonaceae</taxon>
        <taxon>Vanrija</taxon>
    </lineage>
</organism>
<gene>
    <name evidence="5" type="primary">moxY_3</name>
    <name evidence="5" type="ORF">LOC62_06G007803</name>
</gene>
<dbReference type="Pfam" id="PF00743">
    <property type="entry name" value="FMO-like"/>
    <property type="match status" value="1"/>
</dbReference>
<dbReference type="Gene3D" id="3.50.50.60">
    <property type="entry name" value="FAD/NAD(P)-binding domain"/>
    <property type="match status" value="2"/>
</dbReference>
<dbReference type="GO" id="GO:0004499">
    <property type="term" value="F:N,N-dimethylaniline monooxygenase activity"/>
    <property type="evidence" value="ECO:0007669"/>
    <property type="project" value="InterPro"/>
</dbReference>
<dbReference type="InterPro" id="IPR020946">
    <property type="entry name" value="Flavin_mOase-like"/>
</dbReference>
<proteinExistence type="inferred from homology"/>
<evidence type="ECO:0000256" key="4">
    <source>
        <dbReference type="ARBA" id="ARBA00023002"/>
    </source>
</evidence>
<dbReference type="GeneID" id="87810974"/>
<evidence type="ECO:0000256" key="2">
    <source>
        <dbReference type="ARBA" id="ARBA00022630"/>
    </source>
</evidence>
<comment type="similarity">
    <text evidence="1">Belongs to the FAD-binding monooxygenase family.</text>
</comment>
<accession>A0AAF1BT35</accession>
<protein>
    <submittedName>
        <fullName evidence="5">FAD-binding monooxygenase moxY</fullName>
    </submittedName>
</protein>
<dbReference type="InterPro" id="IPR036188">
    <property type="entry name" value="FAD/NAD-bd_sf"/>
</dbReference>